<dbReference type="Proteomes" id="UP000789366">
    <property type="component" value="Unassembled WGS sequence"/>
</dbReference>
<protein>
    <submittedName>
        <fullName evidence="1">9481_t:CDS:1</fullName>
    </submittedName>
</protein>
<proteinExistence type="predicted"/>
<name>A0ACA9M2K6_9GLOM</name>
<keyword evidence="2" id="KW-1185">Reference proteome</keyword>
<sequence length="86" mass="9975">MELRFEDKKLADRTARLQIYAKMKLYLTGVLDGYLRTIICKSILYEARIEKEESNKSDKDSNANEPNSDINKSDSDVYFKSDNSDD</sequence>
<evidence type="ECO:0000313" key="2">
    <source>
        <dbReference type="Proteomes" id="UP000789366"/>
    </source>
</evidence>
<dbReference type="EMBL" id="CAJVPW010006069">
    <property type="protein sequence ID" value="CAG8564287.1"/>
    <property type="molecule type" value="Genomic_DNA"/>
</dbReference>
<feature type="non-terminal residue" evidence="1">
    <location>
        <position position="86"/>
    </location>
</feature>
<accession>A0ACA9M2K6</accession>
<organism evidence="1 2">
    <name type="scientific">Cetraspora pellucida</name>
    <dbReference type="NCBI Taxonomy" id="1433469"/>
    <lineage>
        <taxon>Eukaryota</taxon>
        <taxon>Fungi</taxon>
        <taxon>Fungi incertae sedis</taxon>
        <taxon>Mucoromycota</taxon>
        <taxon>Glomeromycotina</taxon>
        <taxon>Glomeromycetes</taxon>
        <taxon>Diversisporales</taxon>
        <taxon>Gigasporaceae</taxon>
        <taxon>Cetraspora</taxon>
    </lineage>
</organism>
<reference evidence="1" key="1">
    <citation type="submission" date="2021-06" db="EMBL/GenBank/DDBJ databases">
        <authorList>
            <person name="Kallberg Y."/>
            <person name="Tangrot J."/>
            <person name="Rosling A."/>
        </authorList>
    </citation>
    <scope>NUCLEOTIDE SEQUENCE</scope>
    <source>
        <strain evidence="1">28 12/20/2015</strain>
    </source>
</reference>
<gene>
    <name evidence="1" type="ORF">SPELUC_LOCUS5736</name>
</gene>
<evidence type="ECO:0000313" key="1">
    <source>
        <dbReference type="EMBL" id="CAG8564287.1"/>
    </source>
</evidence>
<feature type="non-terminal residue" evidence="1">
    <location>
        <position position="1"/>
    </location>
</feature>
<comment type="caution">
    <text evidence="1">The sequence shown here is derived from an EMBL/GenBank/DDBJ whole genome shotgun (WGS) entry which is preliminary data.</text>
</comment>